<keyword evidence="3" id="KW-1185">Reference proteome</keyword>
<dbReference type="Proteomes" id="UP001597365">
    <property type="component" value="Unassembled WGS sequence"/>
</dbReference>
<evidence type="ECO:0000313" key="3">
    <source>
        <dbReference type="Proteomes" id="UP001597365"/>
    </source>
</evidence>
<evidence type="ECO:0000256" key="1">
    <source>
        <dbReference type="SAM" id="MobiDB-lite"/>
    </source>
</evidence>
<name>A0ABW4PEJ5_9ACTN</name>
<feature type="region of interest" description="Disordered" evidence="1">
    <location>
        <begin position="133"/>
        <end position="153"/>
    </location>
</feature>
<sequence length="306" mass="34022">MNGPLIAPVTSSPVRRLLKFRFGPETQRAMVFLTEHGDDRLEPPRGGDFWGYPRPALREVWRGDFLNVLWVSLAERRCWVEVPARTTRSSSHPAPRYEIAWKIGNPVVAARYGVTEEDVRSLIARHAGADASLPGIPDPLKQPPPRHGTVQVEPPGRARAIEEAGIVYWFLDPPAGFLTGPGSETGPALPPVFGEVHQEAYRFYRQVVAGGPADLVAFWLLQHPEQAREVLDWTVAHRDLLSDRDSWERTLAATLGGLTEEDRSFVGVNLARVLSDIGVPQGEEVLRRVEHGVPHRGMSSAHEESR</sequence>
<protein>
    <recommendedName>
        <fullName evidence="4">LigA protein</fullName>
    </recommendedName>
</protein>
<accession>A0ABW4PEJ5</accession>
<evidence type="ECO:0000313" key="2">
    <source>
        <dbReference type="EMBL" id="MFD1829107.1"/>
    </source>
</evidence>
<reference evidence="3" key="1">
    <citation type="journal article" date="2019" name="Int. J. Syst. Evol. Microbiol.">
        <title>The Global Catalogue of Microorganisms (GCM) 10K type strain sequencing project: providing services to taxonomists for standard genome sequencing and annotation.</title>
        <authorList>
            <consortium name="The Broad Institute Genomics Platform"/>
            <consortium name="The Broad Institute Genome Sequencing Center for Infectious Disease"/>
            <person name="Wu L."/>
            <person name="Ma J."/>
        </authorList>
    </citation>
    <scope>NUCLEOTIDE SEQUENCE [LARGE SCALE GENOMIC DNA]</scope>
    <source>
        <strain evidence="3">CGMCC 4.7455</strain>
    </source>
</reference>
<evidence type="ECO:0008006" key="4">
    <source>
        <dbReference type="Google" id="ProtNLM"/>
    </source>
</evidence>
<feature type="compositionally biased region" description="Pro residues" evidence="1">
    <location>
        <begin position="136"/>
        <end position="146"/>
    </location>
</feature>
<dbReference type="RefSeq" id="WP_380897312.1">
    <property type="nucleotide sequence ID" value="NZ_JBHUFU010000002.1"/>
</dbReference>
<comment type="caution">
    <text evidence="2">The sequence shown here is derived from an EMBL/GenBank/DDBJ whole genome shotgun (WGS) entry which is preliminary data.</text>
</comment>
<dbReference type="EMBL" id="JBHUFU010000002">
    <property type="protein sequence ID" value="MFD1829107.1"/>
    <property type="molecule type" value="Genomic_DNA"/>
</dbReference>
<proteinExistence type="predicted"/>
<gene>
    <name evidence="2" type="ORF">ACFSJS_05465</name>
</gene>
<organism evidence="2 3">
    <name type="scientific">Streptomyces desertarenae</name>
    <dbReference type="NCBI Taxonomy" id="2666184"/>
    <lineage>
        <taxon>Bacteria</taxon>
        <taxon>Bacillati</taxon>
        <taxon>Actinomycetota</taxon>
        <taxon>Actinomycetes</taxon>
        <taxon>Kitasatosporales</taxon>
        <taxon>Streptomycetaceae</taxon>
        <taxon>Streptomyces</taxon>
    </lineage>
</organism>